<dbReference type="Gene3D" id="1.10.260.40">
    <property type="entry name" value="lambda repressor-like DNA-binding domains"/>
    <property type="match status" value="1"/>
</dbReference>
<keyword evidence="3" id="KW-1185">Reference proteome</keyword>
<accession>A0ABS4QGI4</accession>
<dbReference type="SUPFAM" id="SSF48452">
    <property type="entry name" value="TPR-like"/>
    <property type="match status" value="1"/>
</dbReference>
<proteinExistence type="predicted"/>
<evidence type="ECO:0000313" key="2">
    <source>
        <dbReference type="EMBL" id="MBP2189776.1"/>
    </source>
</evidence>
<dbReference type="RefSeq" id="WP_209888956.1">
    <property type="nucleotide sequence ID" value="NZ_JAGGMR010000001.1"/>
</dbReference>
<comment type="caution">
    <text evidence="2">The sequence shown here is derived from an EMBL/GenBank/DDBJ whole genome shotgun (WGS) entry which is preliminary data.</text>
</comment>
<evidence type="ECO:0000313" key="3">
    <source>
        <dbReference type="Proteomes" id="UP001519325"/>
    </source>
</evidence>
<dbReference type="CDD" id="cd00093">
    <property type="entry name" value="HTH_XRE"/>
    <property type="match status" value="1"/>
</dbReference>
<dbReference type="InterPro" id="IPR001387">
    <property type="entry name" value="Cro/C1-type_HTH"/>
</dbReference>
<protein>
    <submittedName>
        <fullName evidence="2">Transcriptional regulator with XRE-family HTH domain</fullName>
    </submittedName>
</protein>
<organism evidence="2 3">
    <name type="scientific">Nocardia goodfellowii</name>
    <dbReference type="NCBI Taxonomy" id="882446"/>
    <lineage>
        <taxon>Bacteria</taxon>
        <taxon>Bacillati</taxon>
        <taxon>Actinomycetota</taxon>
        <taxon>Actinomycetes</taxon>
        <taxon>Mycobacteriales</taxon>
        <taxon>Nocardiaceae</taxon>
        <taxon>Nocardia</taxon>
    </lineage>
</organism>
<evidence type="ECO:0000259" key="1">
    <source>
        <dbReference type="PROSITE" id="PS50943"/>
    </source>
</evidence>
<feature type="domain" description="HTH cro/C1-type" evidence="1">
    <location>
        <begin position="10"/>
        <end position="25"/>
    </location>
</feature>
<dbReference type="PROSITE" id="PS50943">
    <property type="entry name" value="HTH_CROC1"/>
    <property type="match status" value="1"/>
</dbReference>
<dbReference type="EMBL" id="JAGGMR010000001">
    <property type="protein sequence ID" value="MBP2189776.1"/>
    <property type="molecule type" value="Genomic_DNA"/>
</dbReference>
<dbReference type="Gene3D" id="1.25.40.10">
    <property type="entry name" value="Tetratricopeptide repeat domain"/>
    <property type="match status" value="1"/>
</dbReference>
<dbReference type="SUPFAM" id="SSF47413">
    <property type="entry name" value="lambda repressor-like DNA-binding domains"/>
    <property type="match status" value="1"/>
</dbReference>
<dbReference type="InterPro" id="IPR011990">
    <property type="entry name" value="TPR-like_helical_dom_sf"/>
</dbReference>
<dbReference type="Proteomes" id="UP001519325">
    <property type="component" value="Unassembled WGS sequence"/>
</dbReference>
<reference evidence="2 3" key="1">
    <citation type="submission" date="2021-03" db="EMBL/GenBank/DDBJ databases">
        <title>Sequencing the genomes of 1000 actinobacteria strains.</title>
        <authorList>
            <person name="Klenk H.-P."/>
        </authorList>
    </citation>
    <scope>NUCLEOTIDE SEQUENCE [LARGE SCALE GENOMIC DNA]</scope>
    <source>
        <strain evidence="2 3">DSM 45516</strain>
    </source>
</reference>
<gene>
    <name evidence="2" type="ORF">BJ987_002677</name>
</gene>
<name>A0ABS4QGI4_9NOCA</name>
<sequence length="401" mass="44457">MDANRTGATLKRLREERGLTLRELAGLTFDSYSQLANIQEGRRWPKDRGWAERVDLVLGGKGQLVAAWDQDQRARAQAEDTVRMLDQARRDSEALLVAPDGAELDSIQDGILHISTNARFEPYEKTLTRALEIRAELMRRVRSGAYRPEEIRELYVALGRTSGVLSYLTLDLGQADTARVHAQAAFSLGDRAGHDHLRAWARGTQALAYRFVKDFEAARDAATDGLNYVGRSTGTAEPRLLCGLAASVANLGDSARALELLEQADRVRETVRPDEVPGLFTFSPAKQVYYHGFSLMWADEKKLLEKSVAASEDAIEAWQAQHSPGDEMLSQIYLSTASARLGDLDASIAAVTPVLESPISAHFSWVRKRLNQLDGLLQEHFPDSRVAGDMRETLRAYVHAA</sequence>
<dbReference type="InterPro" id="IPR010982">
    <property type="entry name" value="Lambda_DNA-bd_dom_sf"/>
</dbReference>